<dbReference type="AlphaFoldDB" id="A0A0F9LSD9"/>
<comment type="caution">
    <text evidence="1">The sequence shown here is derived from an EMBL/GenBank/DDBJ whole genome shotgun (WGS) entry which is preliminary data.</text>
</comment>
<sequence>MTLTVKIDGSAVEMSEGTLAVERRVGERAVCSLELPMADSPATFYSKGHPIEVLEGGRALFAGFLEQPVLQPVGPAKYAYRIDAVDNCYLADKRVAAESYQNQTAGYIVKDLKDTYLEPEGVAVSDVEIEDGPTIKGAIFNYIRVSEALDALAERANFWWRIDQDKVLHFKARTTQTAPFTLDDTRARRGSIKVEHGNPLYRNRQYVRGGQDITDAQVETRKGDGEARAWAMGFPLAKVPTVKVNTVTKTVGIKGVESGKNFYWGKGDPVIAQELLDTVLSSSDTLEVTYQGQFALVALTFDEAEIEGRKTREGGGTGYVDDVSQNPEADNRDIAFEIGNAKLVKFANIGKRITFRVQSPRVVNLMDNPSVETDLLGWNAWGGATVVRDSSTKKHGNWSAKVTTNPAVGYSGVQLLQRDGTRFAVTAGEKVTFSFSFYTLSSGKNMRAVLRFYDADTGGSQVGPDVNLDFMGVGAFWLYWALTAEVPVGATHAYMLVRVNGAGQGTFDFWVDGAMLQEADEAGDYADGDQPGGTWYGTAHESQSRVDLEPGQLLLVDLPNFDLTNVAMLVESVIVTTTGDIVWYEVVAAQGPELGSWTRFFDALSLAAPRVDLINIGLDEVLTIYVPFSEAWSWGESSGVTVLSCPVPSTTLYPLASMYPC</sequence>
<dbReference type="Gene3D" id="2.60.120.260">
    <property type="entry name" value="Galactose-binding domain-like"/>
    <property type="match status" value="1"/>
</dbReference>
<accession>A0A0F9LSD9</accession>
<dbReference type="EMBL" id="LAZR01006734">
    <property type="protein sequence ID" value="KKM89996.1"/>
    <property type="molecule type" value="Genomic_DNA"/>
</dbReference>
<dbReference type="SUPFAM" id="SSF69279">
    <property type="entry name" value="Phage tail proteins"/>
    <property type="match status" value="1"/>
</dbReference>
<name>A0A0F9LSD9_9ZZZZ</name>
<dbReference type="SUPFAM" id="SSF49785">
    <property type="entry name" value="Galactose-binding domain-like"/>
    <property type="match status" value="1"/>
</dbReference>
<gene>
    <name evidence="1" type="ORF">LCGC14_1243020</name>
</gene>
<dbReference type="InterPro" id="IPR008979">
    <property type="entry name" value="Galactose-bd-like_sf"/>
</dbReference>
<reference evidence="1" key="1">
    <citation type="journal article" date="2015" name="Nature">
        <title>Complex archaea that bridge the gap between prokaryotes and eukaryotes.</title>
        <authorList>
            <person name="Spang A."/>
            <person name="Saw J.H."/>
            <person name="Jorgensen S.L."/>
            <person name="Zaremba-Niedzwiedzka K."/>
            <person name="Martijn J."/>
            <person name="Lind A.E."/>
            <person name="van Eijk R."/>
            <person name="Schleper C."/>
            <person name="Guy L."/>
            <person name="Ettema T.J."/>
        </authorList>
    </citation>
    <scope>NUCLEOTIDE SEQUENCE</scope>
</reference>
<protein>
    <submittedName>
        <fullName evidence="1">Uncharacterized protein</fullName>
    </submittedName>
</protein>
<proteinExistence type="predicted"/>
<organism evidence="1">
    <name type="scientific">marine sediment metagenome</name>
    <dbReference type="NCBI Taxonomy" id="412755"/>
    <lineage>
        <taxon>unclassified sequences</taxon>
        <taxon>metagenomes</taxon>
        <taxon>ecological metagenomes</taxon>
    </lineage>
</organism>
<evidence type="ECO:0000313" key="1">
    <source>
        <dbReference type="EMBL" id="KKM89996.1"/>
    </source>
</evidence>